<keyword evidence="2" id="KW-0812">Transmembrane</keyword>
<organism evidence="4 5">
    <name type="scientific">Mycobacteroides chelonae</name>
    <name type="common">Mycobacterium chelonae</name>
    <dbReference type="NCBI Taxonomy" id="1774"/>
    <lineage>
        <taxon>Bacteria</taxon>
        <taxon>Bacillati</taxon>
        <taxon>Actinomycetota</taxon>
        <taxon>Actinomycetes</taxon>
        <taxon>Mycobacteriales</taxon>
        <taxon>Mycobacteriaceae</taxon>
        <taxon>Mycobacteroides</taxon>
    </lineage>
</organism>
<feature type="transmembrane region" description="Helical" evidence="2">
    <location>
        <begin position="68"/>
        <end position="88"/>
    </location>
</feature>
<accession>A0A1S1KM39</accession>
<name>A0A1S1KM39_MYCCH</name>
<sequence>MTWIQPLLIVAVLLLLVYLLRSRSTAQAKAWVKLGFVVFVVAGIYAILRPNDTTTLAHWLGLGRGTDLMLYALIIAFAFTTLSTYLRFKDLELRYSRLARAVALRGAEPPTGDVASELAPEKVDGPSDSVR</sequence>
<keyword evidence="2" id="KW-1133">Transmembrane helix</keyword>
<evidence type="ECO:0000256" key="2">
    <source>
        <dbReference type="SAM" id="Phobius"/>
    </source>
</evidence>
<reference evidence="4 5" key="2">
    <citation type="submission" date="2016-10" db="EMBL/GenBank/DDBJ databases">
        <title>Evaluation of Human, Veterinary and Environmental Mycobacterium chelonae Isolates by Core Genome Phylogenomic Analysis, Targeted Gene Comparison, and Anti-microbial Susceptibility Patterns: A Tale of Mistaken Identities.</title>
        <authorList>
            <person name="Fogelson S.B."/>
            <person name="Camus A.C."/>
            <person name="Lorenz W."/>
            <person name="Vasireddy R."/>
            <person name="Vasireddy S."/>
            <person name="Smith T."/>
            <person name="Brown-Elliott B.A."/>
            <person name="Wallace R.J.Jr."/>
            <person name="Hasan N.A."/>
            <person name="Reischl U."/>
            <person name="Sanchez S."/>
        </authorList>
    </citation>
    <scope>NUCLEOTIDE SEQUENCE [LARGE SCALE GENOMIC DNA]</scope>
    <source>
        <strain evidence="4 5">15515</strain>
    </source>
</reference>
<gene>
    <name evidence="3" type="ORF">BKG62_17470</name>
    <name evidence="4" type="ORF">BKG82_18170</name>
</gene>
<dbReference type="Proteomes" id="UP000180113">
    <property type="component" value="Unassembled WGS sequence"/>
</dbReference>
<feature type="transmembrane region" description="Helical" evidence="2">
    <location>
        <begin position="6"/>
        <end position="23"/>
    </location>
</feature>
<protein>
    <recommendedName>
        <fullName evidence="7">DUF2304 domain-containing protein</fullName>
    </recommendedName>
</protein>
<feature type="transmembrane region" description="Helical" evidence="2">
    <location>
        <begin position="30"/>
        <end position="48"/>
    </location>
</feature>
<evidence type="ECO:0000313" key="4">
    <source>
        <dbReference type="EMBL" id="OHU54314.1"/>
    </source>
</evidence>
<proteinExistence type="predicted"/>
<keyword evidence="2" id="KW-0472">Membrane</keyword>
<evidence type="ECO:0008006" key="7">
    <source>
        <dbReference type="Google" id="ProtNLM"/>
    </source>
</evidence>
<evidence type="ECO:0000256" key="1">
    <source>
        <dbReference type="SAM" id="MobiDB-lite"/>
    </source>
</evidence>
<dbReference type="AlphaFoldDB" id="A0A1S1KM39"/>
<evidence type="ECO:0000313" key="5">
    <source>
        <dbReference type="Proteomes" id="UP000180043"/>
    </source>
</evidence>
<dbReference type="Proteomes" id="UP000180043">
    <property type="component" value="Unassembled WGS sequence"/>
</dbReference>
<evidence type="ECO:0000313" key="6">
    <source>
        <dbReference type="Proteomes" id="UP000180113"/>
    </source>
</evidence>
<feature type="compositionally biased region" description="Basic and acidic residues" evidence="1">
    <location>
        <begin position="119"/>
        <end position="131"/>
    </location>
</feature>
<dbReference type="InterPro" id="IPR019277">
    <property type="entry name" value="DUF2304"/>
</dbReference>
<reference evidence="3 6" key="1">
    <citation type="submission" date="2016-10" db="EMBL/GenBank/DDBJ databases">
        <title>Evaluation of Human, Animal and Environmental Mycobacterium chelonae Isolates by Core Genome Phylogenomic Analysis, Targeted Gene Comparison, and Anti-microbial Susceptibility Patterns: A Tale of Mistaken Identities.</title>
        <authorList>
            <person name="Fogelson S.B."/>
            <person name="Camus A.C."/>
            <person name="Lorenz W."/>
            <person name="Vasireddy R."/>
            <person name="Vasireddy S."/>
            <person name="Smith T."/>
            <person name="Brown-Elliott B.A."/>
            <person name="Wallace R.J.Jr."/>
            <person name="Hasan N.A."/>
            <person name="Reischl U."/>
            <person name="Sanchez S."/>
        </authorList>
    </citation>
    <scope>NUCLEOTIDE SEQUENCE [LARGE SCALE GENOMIC DNA]</scope>
    <source>
        <strain evidence="3 6">42895</strain>
    </source>
</reference>
<dbReference type="RefSeq" id="WP_057965739.1">
    <property type="nucleotide sequence ID" value="NZ_CP041150.1"/>
</dbReference>
<comment type="caution">
    <text evidence="4">The sequence shown here is derived from an EMBL/GenBank/DDBJ whole genome shotgun (WGS) entry which is preliminary data.</text>
</comment>
<evidence type="ECO:0000313" key="3">
    <source>
        <dbReference type="EMBL" id="OHT49809.1"/>
    </source>
</evidence>
<feature type="region of interest" description="Disordered" evidence="1">
    <location>
        <begin position="107"/>
        <end position="131"/>
    </location>
</feature>
<dbReference type="EMBL" id="MLIQ01000017">
    <property type="protein sequence ID" value="OHU54314.1"/>
    <property type="molecule type" value="Genomic_DNA"/>
</dbReference>
<dbReference type="EMBL" id="MLHW01000014">
    <property type="protein sequence ID" value="OHT49809.1"/>
    <property type="molecule type" value="Genomic_DNA"/>
</dbReference>
<dbReference type="Pfam" id="PF10066">
    <property type="entry name" value="DUF2304"/>
    <property type="match status" value="1"/>
</dbReference>